<feature type="transmembrane region" description="Helical" evidence="8">
    <location>
        <begin position="7"/>
        <end position="27"/>
    </location>
</feature>
<evidence type="ECO:0000313" key="10">
    <source>
        <dbReference type="EMBL" id="PZX39796.1"/>
    </source>
</evidence>
<gene>
    <name evidence="10" type="ORF">LX97_02153</name>
</gene>
<keyword evidence="11" id="KW-1185">Reference proteome</keyword>
<keyword evidence="3" id="KW-0808">Transferase</keyword>
<dbReference type="PANTHER" id="PTHR42878">
    <property type="entry name" value="TWO-COMPONENT HISTIDINE KINASE"/>
    <property type="match status" value="1"/>
</dbReference>
<comment type="caution">
    <text evidence="10">The sequence shown here is derived from an EMBL/GenBank/DDBJ whole genome shotgun (WGS) entry which is preliminary data.</text>
</comment>
<keyword evidence="8" id="KW-0472">Membrane</keyword>
<evidence type="ECO:0000256" key="4">
    <source>
        <dbReference type="ARBA" id="ARBA00022741"/>
    </source>
</evidence>
<keyword evidence="7" id="KW-0902">Two-component regulatory system</keyword>
<evidence type="ECO:0000259" key="9">
    <source>
        <dbReference type="PROSITE" id="PS50109"/>
    </source>
</evidence>
<keyword evidence="5" id="KW-0418">Kinase</keyword>
<accession>A0ABX5PXF7</accession>
<dbReference type="PANTHER" id="PTHR42878:SF7">
    <property type="entry name" value="SENSOR HISTIDINE KINASE GLRK"/>
    <property type="match status" value="1"/>
</dbReference>
<dbReference type="CDD" id="cd00075">
    <property type="entry name" value="HATPase"/>
    <property type="match status" value="1"/>
</dbReference>
<protein>
    <recommendedName>
        <fullName evidence="2">histidine kinase</fullName>
        <ecNumber evidence="2">2.7.13.3</ecNumber>
    </recommendedName>
</protein>
<feature type="transmembrane region" description="Helical" evidence="8">
    <location>
        <begin position="33"/>
        <end position="51"/>
    </location>
</feature>
<feature type="domain" description="Histidine kinase" evidence="9">
    <location>
        <begin position="230"/>
        <end position="447"/>
    </location>
</feature>
<dbReference type="Gene3D" id="3.30.565.10">
    <property type="entry name" value="Histidine kinase-like ATPase, C-terminal domain"/>
    <property type="match status" value="1"/>
</dbReference>
<reference evidence="10 11" key="1">
    <citation type="submission" date="2018-06" db="EMBL/GenBank/DDBJ databases">
        <title>Genomic Encyclopedia of Archaeal and Bacterial Type Strains, Phase II (KMG-II): from individual species to whole genera.</title>
        <authorList>
            <person name="Goeker M."/>
        </authorList>
    </citation>
    <scope>NUCLEOTIDE SEQUENCE [LARGE SCALE GENOMIC DNA]</scope>
    <source>
        <strain evidence="10 11">DSM 17205</strain>
    </source>
</reference>
<comment type="catalytic activity">
    <reaction evidence="1">
        <text>ATP + protein L-histidine = ADP + protein N-phospho-L-histidine.</text>
        <dbReference type="EC" id="2.7.13.3"/>
    </reaction>
</comment>
<dbReference type="InterPro" id="IPR036890">
    <property type="entry name" value="HATPase_C_sf"/>
</dbReference>
<dbReference type="RefSeq" id="WP_015363159.1">
    <property type="nucleotide sequence ID" value="NZ_QKZR01000003.1"/>
</dbReference>
<evidence type="ECO:0000256" key="2">
    <source>
        <dbReference type="ARBA" id="ARBA00012438"/>
    </source>
</evidence>
<name>A0ABX5PXF7_9FLAO</name>
<organism evidence="10 11">
    <name type="scientific">Nonlabens dokdonensis</name>
    <dbReference type="NCBI Taxonomy" id="328515"/>
    <lineage>
        <taxon>Bacteria</taxon>
        <taxon>Pseudomonadati</taxon>
        <taxon>Bacteroidota</taxon>
        <taxon>Flavobacteriia</taxon>
        <taxon>Flavobacteriales</taxon>
        <taxon>Flavobacteriaceae</taxon>
        <taxon>Nonlabens</taxon>
    </lineage>
</organism>
<dbReference type="InterPro" id="IPR003594">
    <property type="entry name" value="HATPase_dom"/>
</dbReference>
<evidence type="ECO:0000313" key="11">
    <source>
        <dbReference type="Proteomes" id="UP000248584"/>
    </source>
</evidence>
<proteinExistence type="predicted"/>
<keyword evidence="8" id="KW-0812">Transmembrane</keyword>
<evidence type="ECO:0000256" key="5">
    <source>
        <dbReference type="ARBA" id="ARBA00022777"/>
    </source>
</evidence>
<evidence type="ECO:0000256" key="7">
    <source>
        <dbReference type="ARBA" id="ARBA00023012"/>
    </source>
</evidence>
<keyword evidence="8" id="KW-1133">Transmembrane helix</keyword>
<sequence>MTYKSYVFSLTWRVFLLIASVTFLAFWISWSELYLIVGASFVTILVIINLYKFVLKRFIEMDDFFESVKYRDFSRWFVETKGSQDIRELHKGFNLVNSTIKSINRERQAQFVYLQKILEMVDVGIIAYNVEDGSVLWTNDSLLQTLDLPSFKNISFIESRRPEVYQELFETYHTQADSITLKMRQEETKILISDTIFEIEESSFKLIVLQNIEETLNKNESEAWKKLLSVMTHEIMNSIAPISSLAETLETNLKSSIEQPQENNLDSEDILAGISSIRKRSEGLMQFAKTYRSLNKVTQINRLPVQIDELFESIEQLLQPTILEKNVTLEFKVTEPNLIIKMDNYLIEQVLINLIINAIEAAEEKENPTVIVTAGKTFKGNFQITVQDNGTGITQEVLENVFVPFFSTKKRGSGVGLSLSKQIMNLHQGKIQLRNINEGGTEARLIF</sequence>
<keyword evidence="6" id="KW-0067">ATP-binding</keyword>
<dbReference type="Proteomes" id="UP000248584">
    <property type="component" value="Unassembled WGS sequence"/>
</dbReference>
<evidence type="ECO:0000256" key="3">
    <source>
        <dbReference type="ARBA" id="ARBA00022679"/>
    </source>
</evidence>
<dbReference type="InterPro" id="IPR050351">
    <property type="entry name" value="BphY/WalK/GraS-like"/>
</dbReference>
<dbReference type="SMART" id="SM00387">
    <property type="entry name" value="HATPase_c"/>
    <property type="match status" value="1"/>
</dbReference>
<evidence type="ECO:0000256" key="6">
    <source>
        <dbReference type="ARBA" id="ARBA00022840"/>
    </source>
</evidence>
<dbReference type="InterPro" id="IPR005467">
    <property type="entry name" value="His_kinase_dom"/>
</dbReference>
<evidence type="ECO:0000256" key="8">
    <source>
        <dbReference type="SAM" id="Phobius"/>
    </source>
</evidence>
<dbReference type="Pfam" id="PF02518">
    <property type="entry name" value="HATPase_c"/>
    <property type="match status" value="1"/>
</dbReference>
<evidence type="ECO:0000256" key="1">
    <source>
        <dbReference type="ARBA" id="ARBA00000085"/>
    </source>
</evidence>
<dbReference type="SUPFAM" id="SSF55874">
    <property type="entry name" value="ATPase domain of HSP90 chaperone/DNA topoisomerase II/histidine kinase"/>
    <property type="match status" value="1"/>
</dbReference>
<keyword evidence="4" id="KW-0547">Nucleotide-binding</keyword>
<dbReference type="EC" id="2.7.13.3" evidence="2"/>
<dbReference type="PRINTS" id="PR00344">
    <property type="entry name" value="BCTRLSENSOR"/>
</dbReference>
<dbReference type="InterPro" id="IPR004358">
    <property type="entry name" value="Sig_transdc_His_kin-like_C"/>
</dbReference>
<dbReference type="EMBL" id="QKZR01000003">
    <property type="protein sequence ID" value="PZX39796.1"/>
    <property type="molecule type" value="Genomic_DNA"/>
</dbReference>
<dbReference type="PROSITE" id="PS50109">
    <property type="entry name" value="HIS_KIN"/>
    <property type="match status" value="1"/>
</dbReference>